<accession>A0A6H5I7H7</accession>
<keyword evidence="2" id="KW-1185">Reference proteome</keyword>
<protein>
    <submittedName>
        <fullName evidence="1">Uncharacterized protein</fullName>
    </submittedName>
</protein>
<reference evidence="1 2" key="1">
    <citation type="submission" date="2020-02" db="EMBL/GenBank/DDBJ databases">
        <authorList>
            <person name="Ferguson B K."/>
        </authorList>
    </citation>
    <scope>NUCLEOTIDE SEQUENCE [LARGE SCALE GENOMIC DNA]</scope>
</reference>
<feature type="non-terminal residue" evidence="1">
    <location>
        <position position="1"/>
    </location>
</feature>
<evidence type="ECO:0000313" key="1">
    <source>
        <dbReference type="EMBL" id="CAB0030956.1"/>
    </source>
</evidence>
<organism evidence="1 2">
    <name type="scientific">Trichogramma brassicae</name>
    <dbReference type="NCBI Taxonomy" id="86971"/>
    <lineage>
        <taxon>Eukaryota</taxon>
        <taxon>Metazoa</taxon>
        <taxon>Ecdysozoa</taxon>
        <taxon>Arthropoda</taxon>
        <taxon>Hexapoda</taxon>
        <taxon>Insecta</taxon>
        <taxon>Pterygota</taxon>
        <taxon>Neoptera</taxon>
        <taxon>Endopterygota</taxon>
        <taxon>Hymenoptera</taxon>
        <taxon>Apocrita</taxon>
        <taxon>Proctotrupomorpha</taxon>
        <taxon>Chalcidoidea</taxon>
        <taxon>Trichogrammatidae</taxon>
        <taxon>Trichogramma</taxon>
    </lineage>
</organism>
<gene>
    <name evidence="1" type="ORF">TBRA_LOCUS2939</name>
</gene>
<dbReference type="EMBL" id="CADCXV010000591">
    <property type="protein sequence ID" value="CAB0030956.1"/>
    <property type="molecule type" value="Genomic_DNA"/>
</dbReference>
<dbReference type="AlphaFoldDB" id="A0A6H5I7H7"/>
<name>A0A6H5I7H7_9HYME</name>
<evidence type="ECO:0000313" key="2">
    <source>
        <dbReference type="Proteomes" id="UP000479190"/>
    </source>
</evidence>
<sequence>TRAGQSFSQGASLLQVVAYYDKCVRERQEDGLEKGVCVKARIIAYSAERQIETNYTQRDVGEFPRSDRKIELVDICICRDLLFDAAHIYRSKLAKSYTLKRITGLPIYPCERCTAPPNCHTHFFCGLGFASAWGIIENDHVDALAKSATTIGIPEDTTVIFTDLKEKFRKYAFSNTKVKAKEDSLFKGQIYFRKFVNDRKHPWFHQKHLSRKTIVTICRMRANHHSLAESLFRKNIVIHVFDFRRLKLQTLDDGFAKASDVSAKSSVTRTRVSQSCHSSVKPQPCVEYSRIRFVYIATRNIPNLVVRIANARTSISRLGVSYWPLFTCVIFDYIMDCILVKSSSCIFPTLAEHWGPPAHSRTAPRLQPGSALAWLPGLWSATHRGRGSLGRSAAAPAAAIQQQPDETARSLLSQLCSALLGSARLGARISRCIVYLEFTRGACARVDESERRLYEPLLQNSKRSSYAALFLVYYFSFCFIHPIVADEFAEIHSPYSYFRGTRQTTRSLHHCACHCTRCTIVCSHNLTNKNVSMQQQQQQQLKDVKILHSVARTRRVREFYDEKCCSLARELAILPYIPIACDFRSRRYPTIQNFDTIRIYTVPRAVEAVAAANGPGSRPLSFVVVVQQQRNWSYDLRSDIKSARSVHAAACEYSKSLAIHIGLSQQQQLSETTEKKSAAHSTCIAQRLDM</sequence>
<proteinExistence type="predicted"/>
<dbReference type="Proteomes" id="UP000479190">
    <property type="component" value="Unassembled WGS sequence"/>
</dbReference>